<organism evidence="4 5">
    <name type="scientific">Musa balbisiana</name>
    <name type="common">Banana</name>
    <dbReference type="NCBI Taxonomy" id="52838"/>
    <lineage>
        <taxon>Eukaryota</taxon>
        <taxon>Viridiplantae</taxon>
        <taxon>Streptophyta</taxon>
        <taxon>Embryophyta</taxon>
        <taxon>Tracheophyta</taxon>
        <taxon>Spermatophyta</taxon>
        <taxon>Magnoliopsida</taxon>
        <taxon>Liliopsida</taxon>
        <taxon>Zingiberales</taxon>
        <taxon>Musaceae</taxon>
        <taxon>Musa</taxon>
    </lineage>
</organism>
<feature type="compositionally biased region" description="Polar residues" evidence="2">
    <location>
        <begin position="355"/>
        <end position="366"/>
    </location>
</feature>
<evidence type="ECO:0000256" key="2">
    <source>
        <dbReference type="SAM" id="MobiDB-lite"/>
    </source>
</evidence>
<feature type="region of interest" description="Disordered" evidence="2">
    <location>
        <begin position="272"/>
        <end position="403"/>
    </location>
</feature>
<feature type="region of interest" description="Disordered" evidence="2">
    <location>
        <begin position="562"/>
        <end position="581"/>
    </location>
</feature>
<name>A0A4S8JW70_MUSBA</name>
<protein>
    <recommendedName>
        <fullName evidence="3">Autophagy-related protein 13 N-terminal domain-containing protein</fullName>
    </recommendedName>
</protein>
<feature type="compositionally biased region" description="Basic and acidic residues" evidence="2">
    <location>
        <begin position="382"/>
        <end position="392"/>
    </location>
</feature>
<dbReference type="InterPro" id="IPR036570">
    <property type="entry name" value="HORMA_dom_sf"/>
</dbReference>
<evidence type="ECO:0000256" key="1">
    <source>
        <dbReference type="ARBA" id="ARBA00023006"/>
    </source>
</evidence>
<reference evidence="4 5" key="1">
    <citation type="journal article" date="2019" name="Nat. Plants">
        <title>Genome sequencing of Musa balbisiana reveals subgenome evolution and function divergence in polyploid bananas.</title>
        <authorList>
            <person name="Yao X."/>
        </authorList>
    </citation>
    <scope>NUCLEOTIDE SEQUENCE [LARGE SCALE GENOMIC DNA]</scope>
    <source>
        <strain evidence="5">cv. DH-PKW</strain>
        <tissue evidence="4">Leaves</tissue>
    </source>
</reference>
<dbReference type="GO" id="GO:0005829">
    <property type="term" value="C:cytosol"/>
    <property type="evidence" value="ECO:0007669"/>
    <property type="project" value="TreeGrafter"/>
</dbReference>
<dbReference type="EMBL" id="PYDT01000003">
    <property type="protein sequence ID" value="THU66491.1"/>
    <property type="molecule type" value="Genomic_DNA"/>
</dbReference>
<keyword evidence="5" id="KW-1185">Reference proteome</keyword>
<gene>
    <name evidence="4" type="ORF">C4D60_Mb05t14720</name>
</gene>
<feature type="region of interest" description="Disordered" evidence="2">
    <location>
        <begin position="432"/>
        <end position="495"/>
    </location>
</feature>
<dbReference type="Pfam" id="PF10033">
    <property type="entry name" value="ATG13"/>
    <property type="match status" value="1"/>
</dbReference>
<sequence>MASPSESDRKIITRFLHKTLHAVVASRVPRLHHAAAGPASPKNDRWFHLALDDHPFPTDHHGAVMDPLVFDILLTRRGCSDVIVERWTARCVPPAPWSAASPHHPHDGSFLRRTYKKCTILLRSIYTLLRLLPVHRIFRLLCSSSQPYNYDLCHKVLSFAAPFSRAQEAELKQYSFAPVETMLGNLVVSVQYRPSLTNFNLEVSLPTPPLIITDYVGSPAADPMRPFPSSLPDRMSHPIMSHPIMYQYPPRGIRTLAASSFDRPHSWNSTSMVHHPLSSAPGPPDSELLPGHYGHLVPNQRSSMERKGSSGFGEFKLSPPCSTSPSPSPPTRVGNSQQSRLHSDTAPVSIPMPATENNQMHRSPNFSDPFKSLFPPPSPRSTRTDLSFRESPSKSVSFRKPDGFSLGDIHSNLHMYAAYKVIKDGRDDSGRFSALSSGGSPGYGFSSSSRQSIQDDLDDEDFSYPFAFDDVDTSDSQTRSLDGKEASENSGSHKSQDAAVGILVHMLKTAAPLRQDQSCSMQSLEPNGEASISSSVMSRKACDALEELQSYKEMKNLLLSKSGAKLQDSVKQRKESSETLS</sequence>
<dbReference type="Proteomes" id="UP000317650">
    <property type="component" value="Chromosome 5"/>
</dbReference>
<evidence type="ECO:0000259" key="3">
    <source>
        <dbReference type="Pfam" id="PF10033"/>
    </source>
</evidence>
<dbReference type="GO" id="GO:0000407">
    <property type="term" value="C:phagophore assembly site"/>
    <property type="evidence" value="ECO:0007669"/>
    <property type="project" value="TreeGrafter"/>
</dbReference>
<dbReference type="Gene3D" id="3.30.900.10">
    <property type="entry name" value="HORMA domain"/>
    <property type="match status" value="1"/>
</dbReference>
<dbReference type="InterPro" id="IPR018731">
    <property type="entry name" value="Atg13_N"/>
</dbReference>
<dbReference type="GO" id="GO:0034727">
    <property type="term" value="P:piecemeal microautophagy of the nucleus"/>
    <property type="evidence" value="ECO:0007669"/>
    <property type="project" value="TreeGrafter"/>
</dbReference>
<proteinExistence type="predicted"/>
<feature type="domain" description="Autophagy-related protein 13 N-terminal" evidence="3">
    <location>
        <begin position="79"/>
        <end position="195"/>
    </location>
</feature>
<dbReference type="AlphaFoldDB" id="A0A4S8JW70"/>
<dbReference type="GO" id="GO:0034497">
    <property type="term" value="P:protein localization to phagophore assembly site"/>
    <property type="evidence" value="ECO:0007669"/>
    <property type="project" value="TreeGrafter"/>
</dbReference>
<comment type="caution">
    <text evidence="4">The sequence shown here is derived from an EMBL/GenBank/DDBJ whole genome shotgun (WGS) entry which is preliminary data.</text>
</comment>
<evidence type="ECO:0000313" key="5">
    <source>
        <dbReference type="Proteomes" id="UP000317650"/>
    </source>
</evidence>
<dbReference type="GO" id="GO:1990316">
    <property type="term" value="C:Atg1/ULK1 kinase complex"/>
    <property type="evidence" value="ECO:0007669"/>
    <property type="project" value="InterPro"/>
</dbReference>
<dbReference type="PANTHER" id="PTHR13430">
    <property type="match status" value="1"/>
</dbReference>
<feature type="compositionally biased region" description="Basic and acidic residues" evidence="2">
    <location>
        <begin position="568"/>
        <end position="581"/>
    </location>
</feature>
<keyword evidence="1" id="KW-0072">Autophagy</keyword>
<feature type="compositionally biased region" description="Low complexity" evidence="2">
    <location>
        <begin position="443"/>
        <end position="452"/>
    </location>
</feature>
<dbReference type="InterPro" id="IPR040182">
    <property type="entry name" value="ATG13"/>
</dbReference>
<dbReference type="STRING" id="52838.A0A4S8JW70"/>
<accession>A0A4S8JW70</accession>
<evidence type="ECO:0000313" key="4">
    <source>
        <dbReference type="EMBL" id="THU66491.1"/>
    </source>
</evidence>
<dbReference type="PANTHER" id="PTHR13430:SF4">
    <property type="entry name" value="AUTOPHAGY-RELATED PROTEIN 13"/>
    <property type="match status" value="1"/>
</dbReference>
<dbReference type="GO" id="GO:0000423">
    <property type="term" value="P:mitophagy"/>
    <property type="evidence" value="ECO:0007669"/>
    <property type="project" value="TreeGrafter"/>
</dbReference>